<sequence>MAVTLAHAAGHSVKRSKYTPPSTVQDVSLNSLIRGTNRLNAKVRQLKLGGDLQRGDYGDQILHCAGDLSLAAAPSVAIIGTREVSFEGAARARRIAKELVPYGIVVVSGLARGVDTEAMTSAIRHDGRTIGVIGTPITQAYPAENSELQETVYLDHLLISQFGVGASVFKANFPTRNRLMAVMSDATIVIEASDTSGTLHQAAECMRIGRPLFIAKAVAENRSLSWPGKFVGKPNCYVLERTDDVLAVLRASNILDAD</sequence>
<name>A0ABU1JUT1_9PROT</name>
<dbReference type="SUPFAM" id="SSF102405">
    <property type="entry name" value="MCP/YpsA-like"/>
    <property type="match status" value="1"/>
</dbReference>
<evidence type="ECO:0000259" key="3">
    <source>
        <dbReference type="Pfam" id="PF02481"/>
    </source>
</evidence>
<organism evidence="4 5">
    <name type="scientific">Inquilinus ginsengisoli</name>
    <dbReference type="NCBI Taxonomy" id="363840"/>
    <lineage>
        <taxon>Bacteria</taxon>
        <taxon>Pseudomonadati</taxon>
        <taxon>Pseudomonadota</taxon>
        <taxon>Alphaproteobacteria</taxon>
        <taxon>Rhodospirillales</taxon>
        <taxon>Rhodospirillaceae</taxon>
        <taxon>Inquilinus</taxon>
    </lineage>
</organism>
<keyword evidence="5" id="KW-1185">Reference proteome</keyword>
<comment type="similarity">
    <text evidence="1">Belongs to the DprA/Smf family.</text>
</comment>
<feature type="region of interest" description="Disordered" evidence="2">
    <location>
        <begin position="1"/>
        <end position="21"/>
    </location>
</feature>
<evidence type="ECO:0000313" key="4">
    <source>
        <dbReference type="EMBL" id="MDR6292378.1"/>
    </source>
</evidence>
<reference evidence="4 5" key="1">
    <citation type="submission" date="2023-07" db="EMBL/GenBank/DDBJ databases">
        <title>Sorghum-associated microbial communities from plants grown in Nebraska, USA.</title>
        <authorList>
            <person name="Schachtman D."/>
        </authorList>
    </citation>
    <scope>NUCLEOTIDE SEQUENCE [LARGE SCALE GENOMIC DNA]</scope>
    <source>
        <strain evidence="4 5">584</strain>
    </source>
</reference>
<dbReference type="RefSeq" id="WP_309798428.1">
    <property type="nucleotide sequence ID" value="NZ_JAVDPW010000009.1"/>
</dbReference>
<gene>
    <name evidence="4" type="ORF">E9232_004918</name>
</gene>
<dbReference type="PANTHER" id="PTHR43022:SF1">
    <property type="entry name" value="PROTEIN SMF"/>
    <property type="match status" value="1"/>
</dbReference>
<evidence type="ECO:0000256" key="2">
    <source>
        <dbReference type="SAM" id="MobiDB-lite"/>
    </source>
</evidence>
<evidence type="ECO:0000256" key="1">
    <source>
        <dbReference type="ARBA" id="ARBA00006525"/>
    </source>
</evidence>
<comment type="caution">
    <text evidence="4">The sequence shown here is derived from an EMBL/GenBank/DDBJ whole genome shotgun (WGS) entry which is preliminary data.</text>
</comment>
<accession>A0ABU1JUT1</accession>
<dbReference type="Pfam" id="PF02481">
    <property type="entry name" value="DNA_processg_A"/>
    <property type="match status" value="1"/>
</dbReference>
<feature type="domain" description="Smf/DprA SLOG" evidence="3">
    <location>
        <begin position="61"/>
        <end position="220"/>
    </location>
</feature>
<dbReference type="InterPro" id="IPR003488">
    <property type="entry name" value="DprA"/>
</dbReference>
<dbReference type="EMBL" id="JAVDPW010000009">
    <property type="protein sequence ID" value="MDR6292378.1"/>
    <property type="molecule type" value="Genomic_DNA"/>
</dbReference>
<evidence type="ECO:0000313" key="5">
    <source>
        <dbReference type="Proteomes" id="UP001262410"/>
    </source>
</evidence>
<dbReference type="Gene3D" id="3.40.50.450">
    <property type="match status" value="1"/>
</dbReference>
<protein>
    <submittedName>
        <fullName evidence="4">DNA processing protein</fullName>
    </submittedName>
</protein>
<dbReference type="InterPro" id="IPR057666">
    <property type="entry name" value="DrpA_SLOG"/>
</dbReference>
<dbReference type="PANTHER" id="PTHR43022">
    <property type="entry name" value="PROTEIN SMF"/>
    <property type="match status" value="1"/>
</dbReference>
<dbReference type="Proteomes" id="UP001262410">
    <property type="component" value="Unassembled WGS sequence"/>
</dbReference>
<proteinExistence type="inferred from homology"/>